<dbReference type="GO" id="GO:0004523">
    <property type="term" value="F:RNA-DNA hybrid ribonuclease activity"/>
    <property type="evidence" value="ECO:0007669"/>
    <property type="project" value="InterPro"/>
</dbReference>
<dbReference type="EMBL" id="CM003613">
    <property type="protein sequence ID" value="KYP57789.1"/>
    <property type="molecule type" value="Genomic_DNA"/>
</dbReference>
<dbReference type="Gene3D" id="3.30.420.10">
    <property type="entry name" value="Ribonuclease H-like superfamily/Ribonuclease H"/>
    <property type="match status" value="1"/>
</dbReference>
<dbReference type="InterPro" id="IPR053151">
    <property type="entry name" value="RNase_H-like"/>
</dbReference>
<proteinExistence type="predicted"/>
<dbReference type="AlphaFoldDB" id="A0A151SSQ9"/>
<protein>
    <submittedName>
        <fullName evidence="2">Ribonuclease H protein At1g65750 family</fullName>
    </submittedName>
</protein>
<dbReference type="InterPro" id="IPR002156">
    <property type="entry name" value="RNaseH_domain"/>
</dbReference>
<dbReference type="STRING" id="3821.A0A151SSQ9"/>
<dbReference type="OMA" id="SINGEFQ"/>
<accession>A0A151SSQ9</accession>
<organism evidence="2 3">
    <name type="scientific">Cajanus cajan</name>
    <name type="common">Pigeon pea</name>
    <name type="synonym">Cajanus indicus</name>
    <dbReference type="NCBI Taxonomy" id="3821"/>
    <lineage>
        <taxon>Eukaryota</taxon>
        <taxon>Viridiplantae</taxon>
        <taxon>Streptophyta</taxon>
        <taxon>Embryophyta</taxon>
        <taxon>Tracheophyta</taxon>
        <taxon>Spermatophyta</taxon>
        <taxon>Magnoliopsida</taxon>
        <taxon>eudicotyledons</taxon>
        <taxon>Gunneridae</taxon>
        <taxon>Pentapetalae</taxon>
        <taxon>rosids</taxon>
        <taxon>fabids</taxon>
        <taxon>Fabales</taxon>
        <taxon>Fabaceae</taxon>
        <taxon>Papilionoideae</taxon>
        <taxon>50 kb inversion clade</taxon>
        <taxon>NPAAA clade</taxon>
        <taxon>indigoferoid/millettioid clade</taxon>
        <taxon>Phaseoleae</taxon>
        <taxon>Cajanus</taxon>
    </lineage>
</organism>
<dbReference type="Pfam" id="PF13966">
    <property type="entry name" value="zf-RVT"/>
    <property type="match status" value="1"/>
</dbReference>
<dbReference type="PANTHER" id="PTHR47723:SF19">
    <property type="entry name" value="POLYNUCLEOTIDYL TRANSFERASE, RIBONUCLEASE H-LIKE SUPERFAMILY PROTEIN"/>
    <property type="match status" value="1"/>
</dbReference>
<evidence type="ECO:0000259" key="1">
    <source>
        <dbReference type="PROSITE" id="PS50879"/>
    </source>
</evidence>
<sequence>MTNLTRFERGLGLDSTCSICRQGEEDIIHVLRDCKFAKEVWSKIPGGAAVSRSINGEFQSWIISNLTRKSQVTPNWSITFAFTLDSIWYRRNKLIFQNSILSVDQVVGEIRARVNSFVAATLTGAACMRTPLFSSDHWKRPPERFIKLNGDGAVTKDGYGSCGGVVRDSEGRFIIAFSKSLGRCSIIQSELWALLLGLRLIQNHHLGGQISIESDSKEAVKLIEEGCNRGHPCYDLVKSINDLTLHFSFFSFSHIAREANLVVDKLARLRSRLEENMKIFHSPPNFILSLLVADNAVLS</sequence>
<dbReference type="InterPro" id="IPR044730">
    <property type="entry name" value="RNase_H-like_dom_plant"/>
</dbReference>
<dbReference type="Proteomes" id="UP000075243">
    <property type="component" value="Chromosome 11"/>
</dbReference>
<evidence type="ECO:0000313" key="3">
    <source>
        <dbReference type="Proteomes" id="UP000075243"/>
    </source>
</evidence>
<evidence type="ECO:0000313" key="2">
    <source>
        <dbReference type="EMBL" id="KYP57789.1"/>
    </source>
</evidence>
<dbReference type="PROSITE" id="PS50879">
    <property type="entry name" value="RNASE_H_1"/>
    <property type="match status" value="1"/>
</dbReference>
<keyword evidence="3" id="KW-1185">Reference proteome</keyword>
<feature type="domain" description="RNase H type-1" evidence="1">
    <location>
        <begin position="142"/>
        <end position="272"/>
    </location>
</feature>
<reference evidence="2 3" key="1">
    <citation type="journal article" date="2012" name="Nat. Biotechnol.">
        <title>Draft genome sequence of pigeonpea (Cajanus cajan), an orphan legume crop of resource-poor farmers.</title>
        <authorList>
            <person name="Varshney R.K."/>
            <person name="Chen W."/>
            <person name="Li Y."/>
            <person name="Bharti A.K."/>
            <person name="Saxena R.K."/>
            <person name="Schlueter J.A."/>
            <person name="Donoghue M.T."/>
            <person name="Azam S."/>
            <person name="Fan G."/>
            <person name="Whaley A.M."/>
            <person name="Farmer A.D."/>
            <person name="Sheridan J."/>
            <person name="Iwata A."/>
            <person name="Tuteja R."/>
            <person name="Penmetsa R.V."/>
            <person name="Wu W."/>
            <person name="Upadhyaya H.D."/>
            <person name="Yang S.P."/>
            <person name="Shah T."/>
            <person name="Saxena K.B."/>
            <person name="Michael T."/>
            <person name="McCombie W.R."/>
            <person name="Yang B."/>
            <person name="Zhang G."/>
            <person name="Yang H."/>
            <person name="Wang J."/>
            <person name="Spillane C."/>
            <person name="Cook D.R."/>
            <person name="May G.D."/>
            <person name="Xu X."/>
            <person name="Jackson S.A."/>
        </authorList>
    </citation>
    <scope>NUCLEOTIDE SEQUENCE [LARGE SCALE GENOMIC DNA]</scope>
    <source>
        <strain evidence="3">cv. Asha</strain>
    </source>
</reference>
<dbReference type="GO" id="GO:0003676">
    <property type="term" value="F:nucleic acid binding"/>
    <property type="evidence" value="ECO:0007669"/>
    <property type="project" value="InterPro"/>
</dbReference>
<dbReference type="SUPFAM" id="SSF53098">
    <property type="entry name" value="Ribonuclease H-like"/>
    <property type="match status" value="1"/>
</dbReference>
<dbReference type="InterPro" id="IPR036397">
    <property type="entry name" value="RNaseH_sf"/>
</dbReference>
<dbReference type="Gramene" id="C.cajan_03973.t">
    <property type="protein sequence ID" value="C.cajan_03973.t.cds1"/>
    <property type="gene ID" value="C.cajan_03973"/>
</dbReference>
<dbReference type="CDD" id="cd06222">
    <property type="entry name" value="RNase_H_like"/>
    <property type="match status" value="1"/>
</dbReference>
<gene>
    <name evidence="2" type="ORF">KK1_004067</name>
</gene>
<dbReference type="InterPro" id="IPR012337">
    <property type="entry name" value="RNaseH-like_sf"/>
</dbReference>
<dbReference type="PANTHER" id="PTHR47723">
    <property type="entry name" value="OS05G0353850 PROTEIN"/>
    <property type="match status" value="1"/>
</dbReference>
<dbReference type="InterPro" id="IPR026960">
    <property type="entry name" value="RVT-Znf"/>
</dbReference>
<dbReference type="Pfam" id="PF13456">
    <property type="entry name" value="RVT_3"/>
    <property type="match status" value="1"/>
</dbReference>
<name>A0A151SSQ9_CAJCA</name>